<dbReference type="PROSITE" id="PS00122">
    <property type="entry name" value="CARBOXYLESTERASE_B_1"/>
    <property type="match status" value="1"/>
</dbReference>
<dbReference type="Gene3D" id="3.40.50.1820">
    <property type="entry name" value="alpha/beta hydrolase"/>
    <property type="match status" value="1"/>
</dbReference>
<keyword evidence="2 3" id="KW-0378">Hydrolase</keyword>
<dbReference type="OrthoDB" id="408631at2759"/>
<evidence type="ECO:0000313" key="5">
    <source>
        <dbReference type="EMBL" id="GAW25371.1"/>
    </source>
</evidence>
<dbReference type="InterPro" id="IPR029058">
    <property type="entry name" value="AB_hydrolase_fold"/>
</dbReference>
<dbReference type="EC" id="3.1.1.-" evidence="3"/>
<keyword evidence="6" id="KW-1185">Reference proteome</keyword>
<dbReference type="STRING" id="77044.A0A1S8A5N4"/>
<comment type="similarity">
    <text evidence="1 3">Belongs to the type-B carboxylesterase/lipase family.</text>
</comment>
<evidence type="ECO:0000256" key="3">
    <source>
        <dbReference type="RuleBase" id="RU361235"/>
    </source>
</evidence>
<dbReference type="PANTHER" id="PTHR11559">
    <property type="entry name" value="CARBOXYLESTERASE"/>
    <property type="match status" value="1"/>
</dbReference>
<feature type="chain" id="PRO_5011820939" description="Carboxylic ester hydrolase" evidence="3">
    <location>
        <begin position="22"/>
        <end position="250"/>
    </location>
</feature>
<dbReference type="AlphaFoldDB" id="A0A1S8A5N4"/>
<accession>A0A1S8A5N4</accession>
<dbReference type="Proteomes" id="UP000054516">
    <property type="component" value="Unassembled WGS sequence"/>
</dbReference>
<dbReference type="Pfam" id="PF00135">
    <property type="entry name" value="COesterase"/>
    <property type="match status" value="1"/>
</dbReference>
<dbReference type="GO" id="GO:0016787">
    <property type="term" value="F:hydrolase activity"/>
    <property type="evidence" value="ECO:0007669"/>
    <property type="project" value="UniProtKB-KW"/>
</dbReference>
<sequence length="250" mass="26985">MSNKLALSWLASLVVAALVCAVTCAADGFPSSVAVSGPVVRLGYATYEGYYNDTYDLNIWKSIRYAAPPTGHRRWQAPELPLYDGDRITLAVEQPPLCPQTGAFAVPDAYGFNSRPGNEDCLYLNVYAAPNATNLPVLVWIHGGGHSVFGAAYDPSVWMNTNNNGFVVVEMQYRLGAFGFLASPEVQKSGQLNVGLLDQRFSIEWTRRHIAKFGGDPNRITVGGESSGAASAVFHALAYGGKDTKLFDNV</sequence>
<keyword evidence="3" id="KW-0732">Signal</keyword>
<organism evidence="5">
    <name type="scientific">Rosellinia necatrix</name>
    <name type="common">White root-rot fungus</name>
    <dbReference type="NCBI Taxonomy" id="77044"/>
    <lineage>
        <taxon>Eukaryota</taxon>
        <taxon>Fungi</taxon>
        <taxon>Dikarya</taxon>
        <taxon>Ascomycota</taxon>
        <taxon>Pezizomycotina</taxon>
        <taxon>Sordariomycetes</taxon>
        <taxon>Xylariomycetidae</taxon>
        <taxon>Xylariales</taxon>
        <taxon>Xylariaceae</taxon>
        <taxon>Rosellinia</taxon>
    </lineage>
</organism>
<evidence type="ECO:0000256" key="1">
    <source>
        <dbReference type="ARBA" id="ARBA00005964"/>
    </source>
</evidence>
<name>A0A1S8A5N4_ROSNE</name>
<feature type="domain" description="Carboxylesterase type B" evidence="4">
    <location>
        <begin position="38"/>
        <end position="240"/>
    </location>
</feature>
<protein>
    <recommendedName>
        <fullName evidence="3">Carboxylic ester hydrolase</fullName>
        <ecNumber evidence="3">3.1.1.-</ecNumber>
    </recommendedName>
</protein>
<evidence type="ECO:0000256" key="2">
    <source>
        <dbReference type="ARBA" id="ARBA00022801"/>
    </source>
</evidence>
<dbReference type="InterPro" id="IPR019826">
    <property type="entry name" value="Carboxylesterase_B_AS"/>
</dbReference>
<evidence type="ECO:0000259" key="4">
    <source>
        <dbReference type="Pfam" id="PF00135"/>
    </source>
</evidence>
<gene>
    <name evidence="5" type="ORF">SAMD00023353_0501730</name>
</gene>
<dbReference type="InterPro" id="IPR002018">
    <property type="entry name" value="CarbesteraseB"/>
</dbReference>
<dbReference type="OMA" id="MEAINCT"/>
<proteinExistence type="inferred from homology"/>
<dbReference type="SUPFAM" id="SSF53474">
    <property type="entry name" value="alpha/beta-Hydrolases"/>
    <property type="match status" value="1"/>
</dbReference>
<dbReference type="InterPro" id="IPR050309">
    <property type="entry name" value="Type-B_Carboxylest/Lipase"/>
</dbReference>
<feature type="signal peptide" evidence="3">
    <location>
        <begin position="1"/>
        <end position="21"/>
    </location>
</feature>
<dbReference type="EMBL" id="DF977450">
    <property type="protein sequence ID" value="GAW25371.1"/>
    <property type="molecule type" value="Genomic_DNA"/>
</dbReference>
<reference evidence="5" key="1">
    <citation type="submission" date="2016-03" db="EMBL/GenBank/DDBJ databases">
        <title>Draft genome sequence of Rosellinia necatrix.</title>
        <authorList>
            <person name="Kanematsu S."/>
        </authorList>
    </citation>
    <scope>NUCLEOTIDE SEQUENCE [LARGE SCALE GENOMIC DNA]</scope>
    <source>
        <strain evidence="5">W97</strain>
    </source>
</reference>
<evidence type="ECO:0000313" key="6">
    <source>
        <dbReference type="Proteomes" id="UP000054516"/>
    </source>
</evidence>